<sequence>MSIISQAKSLFRSFAIGITDAAAMKIKDLVQDDAEKFLRIGIETGGCSGFRQKFSLDSKKEKDDKEFSHCGARVVLTKKDLAYIDGSTVNYVNDPFRSFFELQLPFGSSQCSCGDSFALPGMSGNPVSCK</sequence>
<comment type="caution">
    <text evidence="3">The sequence shown here is derived from an EMBL/GenBank/DDBJ whole genome shotgun (WGS) entry which is preliminary data.</text>
</comment>
<comment type="similarity">
    <text evidence="1">Belongs to the HesB/IscA family.</text>
</comment>
<dbReference type="PANTHER" id="PTHR43011:SF1">
    <property type="entry name" value="IRON-SULFUR CLUSTER ASSEMBLY 2 HOMOLOG, MITOCHONDRIAL"/>
    <property type="match status" value="1"/>
</dbReference>
<feature type="domain" description="Core" evidence="2">
    <location>
        <begin position="16"/>
        <end position="115"/>
    </location>
</feature>
<evidence type="ECO:0000256" key="1">
    <source>
        <dbReference type="ARBA" id="ARBA00006718"/>
    </source>
</evidence>
<dbReference type="EMBL" id="BQXS01011006">
    <property type="protein sequence ID" value="GKT35531.1"/>
    <property type="molecule type" value="Genomic_DNA"/>
</dbReference>
<dbReference type="InterPro" id="IPR016092">
    <property type="entry name" value="ATAP"/>
</dbReference>
<proteinExistence type="inferred from homology"/>
<dbReference type="InterPro" id="IPR035903">
    <property type="entry name" value="HesB-like_dom_sf"/>
</dbReference>
<dbReference type="SUPFAM" id="SSF89360">
    <property type="entry name" value="HesB-like domain"/>
    <property type="match status" value="1"/>
</dbReference>
<gene>
    <name evidence="3" type="ORF">ADUPG1_008675</name>
</gene>
<accession>A0ABQ5KSU5</accession>
<evidence type="ECO:0000313" key="3">
    <source>
        <dbReference type="EMBL" id="GKT35531.1"/>
    </source>
</evidence>
<evidence type="ECO:0000313" key="4">
    <source>
        <dbReference type="Proteomes" id="UP001057375"/>
    </source>
</evidence>
<dbReference type="Gene3D" id="2.60.300.12">
    <property type="entry name" value="HesB-like domain"/>
    <property type="match status" value="1"/>
</dbReference>
<evidence type="ECO:0000259" key="2">
    <source>
        <dbReference type="Pfam" id="PF01521"/>
    </source>
</evidence>
<reference evidence="3" key="1">
    <citation type="submission" date="2022-03" db="EMBL/GenBank/DDBJ databases">
        <title>Draft genome sequence of Aduncisulcus paluster, a free-living microaerophilic Fornicata.</title>
        <authorList>
            <person name="Yuyama I."/>
            <person name="Kume K."/>
            <person name="Tamura T."/>
            <person name="Inagaki Y."/>
            <person name="Hashimoto T."/>
        </authorList>
    </citation>
    <scope>NUCLEOTIDE SEQUENCE</scope>
    <source>
        <strain evidence="3">NY0171</strain>
    </source>
</reference>
<dbReference type="Proteomes" id="UP001057375">
    <property type="component" value="Unassembled WGS sequence"/>
</dbReference>
<dbReference type="NCBIfam" id="TIGR00049">
    <property type="entry name" value="iron-sulfur cluster assembly accessory protein"/>
    <property type="match status" value="1"/>
</dbReference>
<dbReference type="InterPro" id="IPR000361">
    <property type="entry name" value="ATAP_core_dom"/>
</dbReference>
<dbReference type="Pfam" id="PF01521">
    <property type="entry name" value="Fe-S_biosyn"/>
    <property type="match status" value="1"/>
</dbReference>
<organism evidence="3 4">
    <name type="scientific">Aduncisulcus paluster</name>
    <dbReference type="NCBI Taxonomy" id="2918883"/>
    <lineage>
        <taxon>Eukaryota</taxon>
        <taxon>Metamonada</taxon>
        <taxon>Carpediemonas-like organisms</taxon>
        <taxon>Aduncisulcus</taxon>
    </lineage>
</organism>
<name>A0ABQ5KSU5_9EUKA</name>
<protein>
    <submittedName>
        <fullName evidence="3">FeS cluster insertion protein like protein</fullName>
    </submittedName>
</protein>
<dbReference type="PANTHER" id="PTHR43011">
    <property type="entry name" value="IRON-SULFUR CLUSTER ASSEMBLY 2 HOMOLOG, MITOCHONDRIAL"/>
    <property type="match status" value="1"/>
</dbReference>
<keyword evidence="4" id="KW-1185">Reference proteome</keyword>